<dbReference type="Proteomes" id="UP000719412">
    <property type="component" value="Unassembled WGS sequence"/>
</dbReference>
<dbReference type="PANTHER" id="PTHR33273">
    <property type="entry name" value="DOMAIN-CONTAINING PROTEIN, PUTATIVE-RELATED"/>
    <property type="match status" value="1"/>
</dbReference>
<sequence>MMRFNGELAKQSTLVIKIIEERKLKIATWNANGLLGKATVSWRSTPRTTYHNIKIEGYNILRKPRDTNTTGGGVAIILKIDIPFTIVRLPATVFECTAIKLAHNDIRIISIYNRPMNKFRQNDLDLILNNSNNVIIARNINARHIDWRNSYNTNGITLNNYIDSHAVTINHPTTHTHFPSNSNDPSTIDYFLLKNITNYTQAITMPALKSNHNPVKFSIDDIPRENPLLLTNTLPLSDRRF</sequence>
<dbReference type="PANTHER" id="PTHR33273:SF4">
    <property type="entry name" value="ENDONUCLEASE_EXONUCLEASE_PHOSPHATASE DOMAIN-CONTAINING PROTEIN"/>
    <property type="match status" value="1"/>
</dbReference>
<evidence type="ECO:0000313" key="3">
    <source>
        <dbReference type="Proteomes" id="UP000719412"/>
    </source>
</evidence>
<feature type="domain" description="Endonuclease/exonuclease/phosphatase" evidence="1">
    <location>
        <begin position="106"/>
        <end position="215"/>
    </location>
</feature>
<dbReference type="AlphaFoldDB" id="A0A8J6HQ14"/>
<accession>A0A8J6HQ14</accession>
<reference evidence="2" key="2">
    <citation type="submission" date="2021-08" db="EMBL/GenBank/DDBJ databases">
        <authorList>
            <person name="Eriksson T."/>
        </authorList>
    </citation>
    <scope>NUCLEOTIDE SEQUENCE</scope>
    <source>
        <strain evidence="2">Stoneville</strain>
        <tissue evidence="2">Whole head</tissue>
    </source>
</reference>
<keyword evidence="3" id="KW-1185">Reference proteome</keyword>
<name>A0A8J6HQ14_TENMO</name>
<dbReference type="InterPro" id="IPR036691">
    <property type="entry name" value="Endo/exonu/phosph_ase_sf"/>
</dbReference>
<dbReference type="SUPFAM" id="SSF56219">
    <property type="entry name" value="DNase I-like"/>
    <property type="match status" value="1"/>
</dbReference>
<evidence type="ECO:0000313" key="2">
    <source>
        <dbReference type="EMBL" id="KAH0818670.1"/>
    </source>
</evidence>
<proteinExistence type="predicted"/>
<comment type="caution">
    <text evidence="2">The sequence shown here is derived from an EMBL/GenBank/DDBJ whole genome shotgun (WGS) entry which is preliminary data.</text>
</comment>
<dbReference type="GO" id="GO:0003824">
    <property type="term" value="F:catalytic activity"/>
    <property type="evidence" value="ECO:0007669"/>
    <property type="project" value="InterPro"/>
</dbReference>
<dbReference type="Gene3D" id="3.60.10.10">
    <property type="entry name" value="Endonuclease/exonuclease/phosphatase"/>
    <property type="match status" value="1"/>
</dbReference>
<evidence type="ECO:0000259" key="1">
    <source>
        <dbReference type="Pfam" id="PF14529"/>
    </source>
</evidence>
<gene>
    <name evidence="2" type="ORF">GEV33_004121</name>
</gene>
<dbReference type="Pfam" id="PF14529">
    <property type="entry name" value="Exo_endo_phos_2"/>
    <property type="match status" value="1"/>
</dbReference>
<organism evidence="2 3">
    <name type="scientific">Tenebrio molitor</name>
    <name type="common">Yellow mealworm beetle</name>
    <dbReference type="NCBI Taxonomy" id="7067"/>
    <lineage>
        <taxon>Eukaryota</taxon>
        <taxon>Metazoa</taxon>
        <taxon>Ecdysozoa</taxon>
        <taxon>Arthropoda</taxon>
        <taxon>Hexapoda</taxon>
        <taxon>Insecta</taxon>
        <taxon>Pterygota</taxon>
        <taxon>Neoptera</taxon>
        <taxon>Endopterygota</taxon>
        <taxon>Coleoptera</taxon>
        <taxon>Polyphaga</taxon>
        <taxon>Cucujiformia</taxon>
        <taxon>Tenebrionidae</taxon>
        <taxon>Tenebrio</taxon>
    </lineage>
</organism>
<dbReference type="EMBL" id="JABDTM020016923">
    <property type="protein sequence ID" value="KAH0818670.1"/>
    <property type="molecule type" value="Genomic_DNA"/>
</dbReference>
<protein>
    <recommendedName>
        <fullName evidence="1">Endonuclease/exonuclease/phosphatase domain-containing protein</fullName>
    </recommendedName>
</protein>
<reference evidence="2" key="1">
    <citation type="journal article" date="2020" name="J Insects Food Feed">
        <title>The yellow mealworm (Tenebrio molitor) genome: a resource for the emerging insects as food and feed industry.</title>
        <authorList>
            <person name="Eriksson T."/>
            <person name="Andere A."/>
            <person name="Kelstrup H."/>
            <person name="Emery V."/>
            <person name="Picard C."/>
        </authorList>
    </citation>
    <scope>NUCLEOTIDE SEQUENCE</scope>
    <source>
        <strain evidence="2">Stoneville</strain>
        <tissue evidence="2">Whole head</tissue>
    </source>
</reference>
<dbReference type="InterPro" id="IPR005135">
    <property type="entry name" value="Endo/exonuclease/phosphatase"/>
</dbReference>